<evidence type="ECO:0000313" key="8">
    <source>
        <dbReference type="Proteomes" id="UP001168821"/>
    </source>
</evidence>
<keyword evidence="6" id="KW-0175">Coiled coil</keyword>
<dbReference type="GO" id="GO:0030150">
    <property type="term" value="P:protein import into mitochondrial matrix"/>
    <property type="evidence" value="ECO:0007669"/>
    <property type="project" value="TreeGrafter"/>
</dbReference>
<dbReference type="AlphaFoldDB" id="A0AA38HG43"/>
<dbReference type="InterPro" id="IPR013805">
    <property type="entry name" value="GrpE_CC"/>
</dbReference>
<dbReference type="PANTHER" id="PTHR21237">
    <property type="entry name" value="GRPE PROTEIN"/>
    <property type="match status" value="1"/>
</dbReference>
<dbReference type="Gene3D" id="3.90.20.20">
    <property type="match status" value="1"/>
</dbReference>
<dbReference type="GO" id="GO:0042803">
    <property type="term" value="F:protein homodimerization activity"/>
    <property type="evidence" value="ECO:0007669"/>
    <property type="project" value="InterPro"/>
</dbReference>
<dbReference type="Gene3D" id="2.30.22.10">
    <property type="entry name" value="Head domain of nucleotide exchange factor GrpE"/>
    <property type="match status" value="1"/>
</dbReference>
<dbReference type="FunFam" id="2.30.22.10:FF:000002">
    <property type="entry name" value="GrpE protein homolog"/>
    <property type="match status" value="1"/>
</dbReference>
<proteinExistence type="inferred from homology"/>
<keyword evidence="8" id="KW-1185">Reference proteome</keyword>
<dbReference type="SUPFAM" id="SSF58014">
    <property type="entry name" value="Coiled-coil domain of nucleotide exchange factor GrpE"/>
    <property type="match status" value="1"/>
</dbReference>
<dbReference type="GO" id="GO:0051087">
    <property type="term" value="F:protein-folding chaperone binding"/>
    <property type="evidence" value="ECO:0007669"/>
    <property type="project" value="InterPro"/>
</dbReference>
<sequence>MLKTYVNFRTVCKSPLTAILRFPYNRYFSGEVDLDSTYSEIKAAQAEKKEESRNLEGQQNKKEEEKRKLEEEFLELRKTLDAVTVLRDDFKEKYFRALAETENVRQRCQKDIEQGRLFALQNFSKSLIQVADLFELVIKNVTKEPLNISDKVDKIWTEMTRGLIMTEKELHKVFREHGLVSYNPLGEKFDPNYHEALFEVVDNEKEPGTITLVQKLGYQLNGRTLRAAVVGVSKKA</sequence>
<dbReference type="GO" id="GO:0000774">
    <property type="term" value="F:adenyl-nucleotide exchange factor activity"/>
    <property type="evidence" value="ECO:0007669"/>
    <property type="project" value="InterPro"/>
</dbReference>
<keyword evidence="3 4" id="KW-0143">Chaperone</keyword>
<reference evidence="7" key="1">
    <citation type="journal article" date="2023" name="G3 (Bethesda)">
        <title>Whole genome assemblies of Zophobas morio and Tenebrio molitor.</title>
        <authorList>
            <person name="Kaur S."/>
            <person name="Stinson S.A."/>
            <person name="diCenzo G.C."/>
        </authorList>
    </citation>
    <scope>NUCLEOTIDE SEQUENCE</scope>
    <source>
        <strain evidence="7">QUZm001</strain>
    </source>
</reference>
<dbReference type="SUPFAM" id="SSF51064">
    <property type="entry name" value="Head domain of nucleotide exchange factor GrpE"/>
    <property type="match status" value="1"/>
</dbReference>
<dbReference type="InterPro" id="IPR009012">
    <property type="entry name" value="GrpE_head"/>
</dbReference>
<comment type="similarity">
    <text evidence="2 5">Belongs to the GrpE family.</text>
</comment>
<evidence type="ECO:0000313" key="7">
    <source>
        <dbReference type="EMBL" id="KAJ3615497.1"/>
    </source>
</evidence>
<evidence type="ECO:0000256" key="3">
    <source>
        <dbReference type="ARBA" id="ARBA00023186"/>
    </source>
</evidence>
<dbReference type="PROSITE" id="PS01071">
    <property type="entry name" value="GRPE"/>
    <property type="match status" value="1"/>
</dbReference>
<dbReference type="CDD" id="cd00446">
    <property type="entry name" value="GrpE"/>
    <property type="match status" value="1"/>
</dbReference>
<evidence type="ECO:0000256" key="1">
    <source>
        <dbReference type="ARBA" id="ARBA00004305"/>
    </source>
</evidence>
<comment type="caution">
    <text evidence="7">The sequence shown here is derived from an EMBL/GenBank/DDBJ whole genome shotgun (WGS) entry which is preliminary data.</text>
</comment>
<evidence type="ECO:0000256" key="5">
    <source>
        <dbReference type="RuleBase" id="RU004478"/>
    </source>
</evidence>
<name>A0AA38HG43_9CUCU</name>
<organism evidence="7 8">
    <name type="scientific">Zophobas morio</name>
    <dbReference type="NCBI Taxonomy" id="2755281"/>
    <lineage>
        <taxon>Eukaryota</taxon>
        <taxon>Metazoa</taxon>
        <taxon>Ecdysozoa</taxon>
        <taxon>Arthropoda</taxon>
        <taxon>Hexapoda</taxon>
        <taxon>Insecta</taxon>
        <taxon>Pterygota</taxon>
        <taxon>Neoptera</taxon>
        <taxon>Endopterygota</taxon>
        <taxon>Coleoptera</taxon>
        <taxon>Polyphaga</taxon>
        <taxon>Cucujiformia</taxon>
        <taxon>Tenebrionidae</taxon>
        <taxon>Zophobas</taxon>
    </lineage>
</organism>
<dbReference type="GO" id="GO:0051082">
    <property type="term" value="F:unfolded protein binding"/>
    <property type="evidence" value="ECO:0007669"/>
    <property type="project" value="TreeGrafter"/>
</dbReference>
<comment type="subcellular location">
    <subcellularLocation>
        <location evidence="1 4">Mitochondrion matrix</location>
    </subcellularLocation>
</comment>
<feature type="coiled-coil region" evidence="6">
    <location>
        <begin position="34"/>
        <end position="79"/>
    </location>
</feature>
<evidence type="ECO:0000256" key="2">
    <source>
        <dbReference type="ARBA" id="ARBA00009054"/>
    </source>
</evidence>
<dbReference type="PRINTS" id="PR00773">
    <property type="entry name" value="GRPEPROTEIN"/>
</dbReference>
<dbReference type="EMBL" id="JALNTZ010004106">
    <property type="protein sequence ID" value="KAJ3615497.1"/>
    <property type="molecule type" value="Genomic_DNA"/>
</dbReference>
<dbReference type="GO" id="GO:0006457">
    <property type="term" value="P:protein folding"/>
    <property type="evidence" value="ECO:0007669"/>
    <property type="project" value="InterPro"/>
</dbReference>
<dbReference type="HAMAP" id="MF_01151">
    <property type="entry name" value="GrpE"/>
    <property type="match status" value="1"/>
</dbReference>
<evidence type="ECO:0000256" key="6">
    <source>
        <dbReference type="SAM" id="Coils"/>
    </source>
</evidence>
<dbReference type="GO" id="GO:0001405">
    <property type="term" value="C:PAM complex, Tim23 associated import motor"/>
    <property type="evidence" value="ECO:0007669"/>
    <property type="project" value="TreeGrafter"/>
</dbReference>
<dbReference type="Pfam" id="PF01025">
    <property type="entry name" value="GrpE"/>
    <property type="match status" value="1"/>
</dbReference>
<gene>
    <name evidence="7" type="ORF">Zmor_016369</name>
</gene>
<keyword evidence="4" id="KW-0496">Mitochondrion</keyword>
<comment type="function">
    <text evidence="4">Essential component of the PAM complex, a complex required for the translocation of transit peptide-containing proteins from the inner membrane into the mitochondrial matrix in an ATP-dependent manner.</text>
</comment>
<evidence type="ECO:0000256" key="4">
    <source>
        <dbReference type="RuleBase" id="RU000640"/>
    </source>
</evidence>
<protein>
    <recommendedName>
        <fullName evidence="4">GrpE protein homolog</fullName>
    </recommendedName>
</protein>
<dbReference type="Proteomes" id="UP001168821">
    <property type="component" value="Unassembled WGS sequence"/>
</dbReference>
<accession>A0AA38HG43</accession>
<dbReference type="PANTHER" id="PTHR21237:SF23">
    <property type="entry name" value="GRPE PROTEIN HOMOLOG, MITOCHONDRIAL"/>
    <property type="match status" value="1"/>
</dbReference>
<dbReference type="InterPro" id="IPR000740">
    <property type="entry name" value="GrpE"/>
</dbReference>